<dbReference type="EMBL" id="LUGG01000045">
    <property type="protein sequence ID" value="OBZ65368.1"/>
    <property type="molecule type" value="Genomic_DNA"/>
</dbReference>
<accession>A0A1C7LLD5</accession>
<dbReference type="Proteomes" id="UP000092993">
    <property type="component" value="Unassembled WGS sequence"/>
</dbReference>
<gene>
    <name evidence="1" type="ORF">A0H81_14656</name>
</gene>
<dbReference type="AlphaFoldDB" id="A0A1C7LLD5"/>
<organism evidence="1 2">
    <name type="scientific">Grifola frondosa</name>
    <name type="common">Maitake</name>
    <name type="synonym">Polyporus frondosus</name>
    <dbReference type="NCBI Taxonomy" id="5627"/>
    <lineage>
        <taxon>Eukaryota</taxon>
        <taxon>Fungi</taxon>
        <taxon>Dikarya</taxon>
        <taxon>Basidiomycota</taxon>
        <taxon>Agaricomycotina</taxon>
        <taxon>Agaricomycetes</taxon>
        <taxon>Polyporales</taxon>
        <taxon>Grifolaceae</taxon>
        <taxon>Grifola</taxon>
    </lineage>
</organism>
<sequence length="82" mass="9132">MASLSYTRHARLIRAHTPRAPIVRPRTASLVPHAHSHLHPHFMLAPIPHCTPYLRDSSLRPGSSDPASSSCAWACRHLPWSP</sequence>
<proteinExistence type="predicted"/>
<evidence type="ECO:0000313" key="2">
    <source>
        <dbReference type="Proteomes" id="UP000092993"/>
    </source>
</evidence>
<keyword evidence="2" id="KW-1185">Reference proteome</keyword>
<comment type="caution">
    <text evidence="1">The sequence shown here is derived from an EMBL/GenBank/DDBJ whole genome shotgun (WGS) entry which is preliminary data.</text>
</comment>
<protein>
    <submittedName>
        <fullName evidence="1">Uncharacterized protein</fullName>
    </submittedName>
</protein>
<name>A0A1C7LLD5_GRIFR</name>
<reference evidence="1 2" key="1">
    <citation type="submission" date="2016-03" db="EMBL/GenBank/DDBJ databases">
        <title>Whole genome sequencing of Grifola frondosa 9006-11.</title>
        <authorList>
            <person name="Min B."/>
            <person name="Park H."/>
            <person name="Kim J.-G."/>
            <person name="Cho H."/>
            <person name="Oh Y.-L."/>
            <person name="Kong W.-S."/>
            <person name="Choi I.-G."/>
        </authorList>
    </citation>
    <scope>NUCLEOTIDE SEQUENCE [LARGE SCALE GENOMIC DNA]</scope>
    <source>
        <strain evidence="1 2">9006-11</strain>
    </source>
</reference>
<evidence type="ECO:0000313" key="1">
    <source>
        <dbReference type="EMBL" id="OBZ65368.1"/>
    </source>
</evidence>